<keyword evidence="3" id="KW-1185">Reference proteome</keyword>
<dbReference type="RefSeq" id="WP_162667851.1">
    <property type="nucleotide sequence ID" value="NZ_LR593886.1"/>
</dbReference>
<proteinExistence type="predicted"/>
<dbReference type="AlphaFoldDB" id="A0A6P2CY73"/>
<feature type="signal peptide" evidence="1">
    <location>
        <begin position="1"/>
        <end position="19"/>
    </location>
</feature>
<evidence type="ECO:0000313" key="3">
    <source>
        <dbReference type="Proteomes" id="UP000464178"/>
    </source>
</evidence>
<dbReference type="KEGG" id="gms:SOIL9_46490"/>
<name>A0A6P2CY73_9BACT</name>
<organism evidence="2 3">
    <name type="scientific">Gemmata massiliana</name>
    <dbReference type="NCBI Taxonomy" id="1210884"/>
    <lineage>
        <taxon>Bacteria</taxon>
        <taxon>Pseudomonadati</taxon>
        <taxon>Planctomycetota</taxon>
        <taxon>Planctomycetia</taxon>
        <taxon>Gemmatales</taxon>
        <taxon>Gemmataceae</taxon>
        <taxon>Gemmata</taxon>
    </lineage>
</organism>
<dbReference type="NCBIfam" id="TIGR03066">
    <property type="entry name" value="Gem_osc_para_1"/>
    <property type="match status" value="1"/>
</dbReference>
<evidence type="ECO:0000256" key="1">
    <source>
        <dbReference type="SAM" id="SignalP"/>
    </source>
</evidence>
<dbReference type="Proteomes" id="UP000464178">
    <property type="component" value="Chromosome"/>
</dbReference>
<keyword evidence="1" id="KW-0732">Signal</keyword>
<gene>
    <name evidence="2" type="ORF">SOIL9_46490</name>
</gene>
<sequence>MRGTVVGLVALWVGGSVWAAPVPKDRTEAEKVVGTWKMVLDSRGNTDTDVEVEFTQGGKMTIRQRIDKDTLSVYEGSYRVVGNELPYEVKQDSLVKKETLTIKKITADELVFVDPDGLKEEFVCVKKKVEPKKDDKK</sequence>
<accession>A0A6P2CY73</accession>
<protein>
    <submittedName>
        <fullName evidence="2">: Lipocalin_3</fullName>
    </submittedName>
</protein>
<evidence type="ECO:0000313" key="2">
    <source>
        <dbReference type="EMBL" id="VTR93065.1"/>
    </source>
</evidence>
<dbReference type="EMBL" id="LR593886">
    <property type="protein sequence ID" value="VTR93065.1"/>
    <property type="molecule type" value="Genomic_DNA"/>
</dbReference>
<feature type="chain" id="PRO_5026706692" evidence="1">
    <location>
        <begin position="20"/>
        <end position="137"/>
    </location>
</feature>
<reference evidence="2 3" key="1">
    <citation type="submission" date="2019-05" db="EMBL/GenBank/DDBJ databases">
        <authorList>
            <consortium name="Science for Life Laboratories"/>
        </authorList>
    </citation>
    <scope>NUCLEOTIDE SEQUENCE [LARGE SCALE GENOMIC DNA]</scope>
    <source>
        <strain evidence="2">Soil9</strain>
    </source>
</reference>